<feature type="transmembrane region" description="Helical" evidence="5">
    <location>
        <begin position="74"/>
        <end position="92"/>
    </location>
</feature>
<sequence length="435" mass="49594">MAVMPIHRLFFSLLLVFLPTQLGFHFWPEWAGVLGRRVDYLSPTIYFTDALIFLALASWIINSRKKFSIKQRNFKLLFFILGFAILNIFFAQNQPVAIYKWLKVLEFGLLGFYIYKTKPALSFIIYHLSFGILYSSLLAIAQFALQHSVGGPLWWLGERTFTLDTPGIARVDTQFLIFNFQFSIFRLRPYATFPHPNVLGGFLAATIPLLIFNFQFSIFNQTKKFSIFKLATIILGTIALVLTGSRSAIVVGAIAFVIGIMKSESRIMNYELWKKNKFIIQHSLFVILFLILAWTFLKINPADESVVVRQQLNAAAIKLWQQSPLIGVGLGNFLVELPKALTSRTIYFLQPVHNIYLLVLSETGVVGLVLFLLLIGKGIRGLVLGIREKKKQFFIFHFSFFILLLLGLVDHYPLTLQQGQLLFTLLFATAISNKT</sequence>
<feature type="transmembrane region" description="Helical" evidence="5">
    <location>
        <begin position="394"/>
        <end position="414"/>
    </location>
</feature>
<comment type="subcellular location">
    <subcellularLocation>
        <location evidence="1">Membrane</location>
        <topology evidence="1">Multi-pass membrane protein</topology>
    </subcellularLocation>
</comment>
<evidence type="ECO:0000259" key="6">
    <source>
        <dbReference type="Pfam" id="PF04932"/>
    </source>
</evidence>
<dbReference type="EMBL" id="LCOY01000028">
    <property type="protein sequence ID" value="KKU87413.1"/>
    <property type="molecule type" value="Genomic_DNA"/>
</dbReference>
<evidence type="ECO:0000256" key="2">
    <source>
        <dbReference type="ARBA" id="ARBA00022692"/>
    </source>
</evidence>
<feature type="transmembrane region" description="Helical" evidence="5">
    <location>
        <begin position="230"/>
        <end position="258"/>
    </location>
</feature>
<feature type="domain" description="O-antigen ligase-related" evidence="6">
    <location>
        <begin position="232"/>
        <end position="372"/>
    </location>
</feature>
<keyword evidence="3 5" id="KW-1133">Transmembrane helix</keyword>
<protein>
    <submittedName>
        <fullName evidence="7">O-antigen polymerase family protein</fullName>
    </submittedName>
</protein>
<organism evidence="7 8">
    <name type="scientific">Candidatus Gottesmanbacteria bacterium GW2011_GWA2_47_9</name>
    <dbReference type="NCBI Taxonomy" id="1618445"/>
    <lineage>
        <taxon>Bacteria</taxon>
        <taxon>Candidatus Gottesmaniibacteriota</taxon>
    </lineage>
</organism>
<evidence type="ECO:0000313" key="7">
    <source>
        <dbReference type="EMBL" id="KKU87413.1"/>
    </source>
</evidence>
<dbReference type="PATRIC" id="fig|1618445.3.peg.810"/>
<keyword evidence="4 5" id="KW-0472">Membrane</keyword>
<accession>A0A0G1WAP8</accession>
<evidence type="ECO:0000256" key="4">
    <source>
        <dbReference type="ARBA" id="ARBA00023136"/>
    </source>
</evidence>
<dbReference type="Pfam" id="PF04932">
    <property type="entry name" value="Wzy_C"/>
    <property type="match status" value="1"/>
</dbReference>
<dbReference type="AlphaFoldDB" id="A0A0G1WAP8"/>
<dbReference type="PANTHER" id="PTHR37422">
    <property type="entry name" value="TEICHURONIC ACID BIOSYNTHESIS PROTEIN TUAE"/>
    <property type="match status" value="1"/>
</dbReference>
<evidence type="ECO:0000256" key="5">
    <source>
        <dbReference type="SAM" id="Phobius"/>
    </source>
</evidence>
<keyword evidence="2 5" id="KW-0812">Transmembrane</keyword>
<feature type="transmembrane region" description="Helical" evidence="5">
    <location>
        <begin position="45"/>
        <end position="62"/>
    </location>
</feature>
<feature type="transmembrane region" description="Helical" evidence="5">
    <location>
        <begin position="198"/>
        <end position="218"/>
    </location>
</feature>
<gene>
    <name evidence="7" type="ORF">UY16_C0028G0002</name>
</gene>
<name>A0A0G1WAP8_9BACT</name>
<dbReference type="InterPro" id="IPR007016">
    <property type="entry name" value="O-antigen_ligase-rel_domated"/>
</dbReference>
<evidence type="ECO:0000256" key="3">
    <source>
        <dbReference type="ARBA" id="ARBA00022989"/>
    </source>
</evidence>
<feature type="transmembrane region" description="Helical" evidence="5">
    <location>
        <begin position="355"/>
        <end position="374"/>
    </location>
</feature>
<evidence type="ECO:0000256" key="1">
    <source>
        <dbReference type="ARBA" id="ARBA00004141"/>
    </source>
</evidence>
<feature type="transmembrane region" description="Helical" evidence="5">
    <location>
        <begin position="124"/>
        <end position="145"/>
    </location>
</feature>
<dbReference type="GO" id="GO:0016020">
    <property type="term" value="C:membrane"/>
    <property type="evidence" value="ECO:0007669"/>
    <property type="project" value="UniProtKB-SubCell"/>
</dbReference>
<feature type="transmembrane region" description="Helical" evidence="5">
    <location>
        <begin position="278"/>
        <end position="297"/>
    </location>
</feature>
<dbReference type="Proteomes" id="UP000034739">
    <property type="component" value="Unassembled WGS sequence"/>
</dbReference>
<comment type="caution">
    <text evidence="7">The sequence shown here is derived from an EMBL/GenBank/DDBJ whole genome shotgun (WGS) entry which is preliminary data.</text>
</comment>
<dbReference type="InterPro" id="IPR051533">
    <property type="entry name" value="WaaL-like"/>
</dbReference>
<proteinExistence type="predicted"/>
<evidence type="ECO:0000313" key="8">
    <source>
        <dbReference type="Proteomes" id="UP000034739"/>
    </source>
</evidence>
<reference evidence="7 8" key="1">
    <citation type="journal article" date="2015" name="Nature">
        <title>rRNA introns, odd ribosomes, and small enigmatic genomes across a large radiation of phyla.</title>
        <authorList>
            <person name="Brown C.T."/>
            <person name="Hug L.A."/>
            <person name="Thomas B.C."/>
            <person name="Sharon I."/>
            <person name="Castelle C.J."/>
            <person name="Singh A."/>
            <person name="Wilkins M.J."/>
            <person name="Williams K.H."/>
            <person name="Banfield J.F."/>
        </authorList>
    </citation>
    <scope>NUCLEOTIDE SEQUENCE [LARGE SCALE GENOMIC DNA]</scope>
</reference>
<dbReference type="PANTHER" id="PTHR37422:SF17">
    <property type="entry name" value="O-ANTIGEN LIGASE"/>
    <property type="match status" value="1"/>
</dbReference>